<name>A0A183L6L1_9TREM</name>
<dbReference type="AlphaFoldDB" id="A0A183L6L1"/>
<evidence type="ECO:0000313" key="4">
    <source>
        <dbReference type="WBParaSite" id="SCUD_0002298301-mRNA-1"/>
    </source>
</evidence>
<evidence type="ECO:0000256" key="1">
    <source>
        <dbReference type="SAM" id="MobiDB-lite"/>
    </source>
</evidence>
<protein>
    <submittedName>
        <fullName evidence="2 4">Uncharacterized protein</fullName>
    </submittedName>
</protein>
<dbReference type="Proteomes" id="UP000279833">
    <property type="component" value="Unassembled WGS sequence"/>
</dbReference>
<proteinExistence type="predicted"/>
<gene>
    <name evidence="2" type="ORF">SCUD_LOCUS22980</name>
</gene>
<evidence type="ECO:0000313" key="3">
    <source>
        <dbReference type="Proteomes" id="UP000279833"/>
    </source>
</evidence>
<feature type="compositionally biased region" description="Basic and acidic residues" evidence="1">
    <location>
        <begin position="12"/>
        <end position="23"/>
    </location>
</feature>
<feature type="region of interest" description="Disordered" evidence="1">
    <location>
        <begin position="1"/>
        <end position="23"/>
    </location>
</feature>
<sequence length="48" mass="5524">MMLPRCRGPHNPVDHQKKEEGRELTALSDYGPYLECTCQMSSMHDFAL</sequence>
<reference evidence="2 3" key="2">
    <citation type="submission" date="2018-11" db="EMBL/GenBank/DDBJ databases">
        <authorList>
            <consortium name="Pathogen Informatics"/>
        </authorList>
    </citation>
    <scope>NUCLEOTIDE SEQUENCE [LARGE SCALE GENOMIC DNA]</scope>
    <source>
        <strain evidence="2">Dakar</strain>
        <strain evidence="3">Dakar, Senegal</strain>
    </source>
</reference>
<organism evidence="4">
    <name type="scientific">Schistosoma curassoni</name>
    <dbReference type="NCBI Taxonomy" id="6186"/>
    <lineage>
        <taxon>Eukaryota</taxon>
        <taxon>Metazoa</taxon>
        <taxon>Spiralia</taxon>
        <taxon>Lophotrochozoa</taxon>
        <taxon>Platyhelminthes</taxon>
        <taxon>Trematoda</taxon>
        <taxon>Digenea</taxon>
        <taxon>Strigeidida</taxon>
        <taxon>Schistosomatoidea</taxon>
        <taxon>Schistosomatidae</taxon>
        <taxon>Schistosoma</taxon>
    </lineage>
</organism>
<keyword evidence="3" id="KW-1185">Reference proteome</keyword>
<dbReference type="WBParaSite" id="SCUD_0002298301-mRNA-1">
    <property type="protein sequence ID" value="SCUD_0002298301-mRNA-1"/>
    <property type="gene ID" value="SCUD_0002298301"/>
</dbReference>
<reference evidence="4" key="1">
    <citation type="submission" date="2016-06" db="UniProtKB">
        <authorList>
            <consortium name="WormBaseParasite"/>
        </authorList>
    </citation>
    <scope>IDENTIFICATION</scope>
</reference>
<evidence type="ECO:0000313" key="2">
    <source>
        <dbReference type="EMBL" id="VDP80966.1"/>
    </source>
</evidence>
<accession>A0A183L6L1</accession>
<dbReference type="EMBL" id="UZAK01051532">
    <property type="protein sequence ID" value="VDP80966.1"/>
    <property type="molecule type" value="Genomic_DNA"/>
</dbReference>